<dbReference type="InterPro" id="IPR000873">
    <property type="entry name" value="AMP-dep_synth/lig_dom"/>
</dbReference>
<dbReference type="InterPro" id="IPR040097">
    <property type="entry name" value="FAAL/FAAC"/>
</dbReference>
<dbReference type="Pfam" id="PF00501">
    <property type="entry name" value="AMP-binding"/>
    <property type="match status" value="1"/>
</dbReference>
<evidence type="ECO:0000256" key="4">
    <source>
        <dbReference type="ARBA" id="ARBA00023098"/>
    </source>
</evidence>
<dbReference type="Gene3D" id="3.30.300.30">
    <property type="match status" value="1"/>
</dbReference>
<evidence type="ECO:0000256" key="2">
    <source>
        <dbReference type="ARBA" id="ARBA00022598"/>
    </source>
</evidence>
<feature type="domain" description="AMP-binding enzyme C-terminal" evidence="6">
    <location>
        <begin position="447"/>
        <end position="557"/>
    </location>
</feature>
<dbReference type="EMBL" id="JAWLNX010000023">
    <property type="protein sequence ID" value="MEB3370990.1"/>
    <property type="molecule type" value="Genomic_DNA"/>
</dbReference>
<dbReference type="Gene3D" id="3.40.50.12780">
    <property type="entry name" value="N-terminal domain of ligase-like"/>
    <property type="match status" value="1"/>
</dbReference>
<proteinExistence type="inferred from homology"/>
<comment type="caution">
    <text evidence="7">The sequence shown here is derived from an EMBL/GenBank/DDBJ whole genome shotgun (WGS) entry which is preliminary data.</text>
</comment>
<feature type="domain" description="AMP-dependent synthetase/ligase" evidence="5">
    <location>
        <begin position="10"/>
        <end position="403"/>
    </location>
</feature>
<reference evidence="7 8" key="1">
    <citation type="submission" date="2023-10" db="EMBL/GenBank/DDBJ databases">
        <title>Saccharopolyspora sp. nov., isolated from mangrove soil.</title>
        <authorList>
            <person name="Lu Y."/>
            <person name="Liu W."/>
        </authorList>
    </citation>
    <scope>NUCLEOTIDE SEQUENCE [LARGE SCALE GENOMIC DNA]</scope>
    <source>
        <strain evidence="7 8">S2-29</strain>
    </source>
</reference>
<dbReference type="GO" id="GO:0016874">
    <property type="term" value="F:ligase activity"/>
    <property type="evidence" value="ECO:0007669"/>
    <property type="project" value="UniProtKB-KW"/>
</dbReference>
<evidence type="ECO:0000313" key="8">
    <source>
        <dbReference type="Proteomes" id="UP001327093"/>
    </source>
</evidence>
<dbReference type="Proteomes" id="UP001327093">
    <property type="component" value="Unassembled WGS sequence"/>
</dbReference>
<evidence type="ECO:0000259" key="5">
    <source>
        <dbReference type="Pfam" id="PF00501"/>
    </source>
</evidence>
<sequence>MPHALPDTLQRRSAADAGRRAYVFLDEHGQEQSVLTYGDLHARALAVASRLRQLCRPGDRAVLLFPPGLDFIVAYFGCLYAQVIAVPVSPPRPNRVQEATRSIITDCRPTAVLTTATTMAAAKPLLEAVSSAAHWVPVDDLAEDPGFVPEPASLDSTAFLQYTSGSTAAPKGVMVSHRNLVANQEMIQHAFGHDEHSTFVGWTPLHHDQGLIGNVLQPLHLGVTSVLMAPGAFIRRPLNWLSAISQYRAHTSGGPNFAFDACIAHAERAGVGADLDLSSWKVAFNGAEPLRHDTLRRFAETFAPFGFSPSALYPCYGSAEATLLSTGSRKGRGPRTVEADVDALGRRRFVAAVPGQGRTLVGSGLLPTTGDVRIVDPETRHPCSADEIGEIWISGNHVATGYWERPELTEQTLRARCEGVDERVYLRTGDLGVVIDDELYVVCRLKDVIIIRGRNHYPQDIEHTAQSAHPALQPTSCAAFAIDGPGGEKLVVVQELKRDATDVDVAEVLASIRRAIVQEHELSPGDVVLAAPGQLSKTTSGKIMRGAAKERYLESGFEAWQPSAALA</sequence>
<dbReference type="PANTHER" id="PTHR22754:SF32">
    <property type="entry name" value="DISCO-INTERACTING PROTEIN 2"/>
    <property type="match status" value="1"/>
</dbReference>
<dbReference type="InterPro" id="IPR042099">
    <property type="entry name" value="ANL_N_sf"/>
</dbReference>
<evidence type="ECO:0000313" key="7">
    <source>
        <dbReference type="EMBL" id="MEB3370990.1"/>
    </source>
</evidence>
<dbReference type="SUPFAM" id="SSF56801">
    <property type="entry name" value="Acetyl-CoA synthetase-like"/>
    <property type="match status" value="1"/>
</dbReference>
<keyword evidence="8" id="KW-1185">Reference proteome</keyword>
<dbReference type="Pfam" id="PF23024">
    <property type="entry name" value="AMP-dom_DIP2-like"/>
    <property type="match status" value="1"/>
</dbReference>
<gene>
    <name evidence="7" type="ORF">R4I43_26650</name>
</gene>
<dbReference type="CDD" id="cd05931">
    <property type="entry name" value="FAAL"/>
    <property type="match status" value="1"/>
</dbReference>
<accession>A0ABU6AHH6</accession>
<dbReference type="PANTHER" id="PTHR22754">
    <property type="entry name" value="DISCO-INTERACTING PROTEIN 2 DIP2 -RELATED"/>
    <property type="match status" value="1"/>
</dbReference>
<dbReference type="InterPro" id="IPR025110">
    <property type="entry name" value="AMP-bd_C"/>
</dbReference>
<protein>
    <submittedName>
        <fullName evidence="7">Fatty acyl-AMP ligase</fullName>
    </submittedName>
</protein>
<dbReference type="RefSeq" id="WP_324268461.1">
    <property type="nucleotide sequence ID" value="NZ_JAWLNX010000023.1"/>
</dbReference>
<evidence type="ECO:0000259" key="6">
    <source>
        <dbReference type="Pfam" id="PF23024"/>
    </source>
</evidence>
<organism evidence="7 8">
    <name type="scientific">Saccharopolyspora mangrovi</name>
    <dbReference type="NCBI Taxonomy" id="3082379"/>
    <lineage>
        <taxon>Bacteria</taxon>
        <taxon>Bacillati</taxon>
        <taxon>Actinomycetota</taxon>
        <taxon>Actinomycetes</taxon>
        <taxon>Pseudonocardiales</taxon>
        <taxon>Pseudonocardiaceae</taxon>
        <taxon>Saccharopolyspora</taxon>
    </lineage>
</organism>
<dbReference type="InterPro" id="IPR045851">
    <property type="entry name" value="AMP-bd_C_sf"/>
</dbReference>
<keyword evidence="3" id="KW-0276">Fatty acid metabolism</keyword>
<evidence type="ECO:0000256" key="3">
    <source>
        <dbReference type="ARBA" id="ARBA00022832"/>
    </source>
</evidence>
<comment type="similarity">
    <text evidence="1">Belongs to the ATP-dependent AMP-binding enzyme family.</text>
</comment>
<name>A0ABU6AHH6_9PSEU</name>
<keyword evidence="2 7" id="KW-0436">Ligase</keyword>
<evidence type="ECO:0000256" key="1">
    <source>
        <dbReference type="ARBA" id="ARBA00006432"/>
    </source>
</evidence>
<keyword evidence="4" id="KW-0443">Lipid metabolism</keyword>